<comment type="caution">
    <text evidence="1">The sequence shown here is derived from an EMBL/GenBank/DDBJ whole genome shotgun (WGS) entry which is preliminary data.</text>
</comment>
<proteinExistence type="predicted"/>
<reference evidence="1" key="1">
    <citation type="submission" date="2020-06" db="EMBL/GenBank/DDBJ databases">
        <title>Paenibacillus sp. nov., isolated from soil.</title>
        <authorList>
            <person name="Seo Y.L."/>
        </authorList>
    </citation>
    <scope>NUCLEOTIDE SEQUENCE [LARGE SCALE GENOMIC DNA]</scope>
    <source>
        <strain evidence="1">JW14</strain>
    </source>
</reference>
<dbReference type="EMBL" id="JABWCS010000216">
    <property type="protein sequence ID" value="NUU62889.1"/>
    <property type="molecule type" value="Genomic_DNA"/>
</dbReference>
<organism evidence="1 2">
    <name type="scientific">Paenibacillus agri</name>
    <dbReference type="NCBI Taxonomy" id="2744309"/>
    <lineage>
        <taxon>Bacteria</taxon>
        <taxon>Bacillati</taxon>
        <taxon>Bacillota</taxon>
        <taxon>Bacilli</taxon>
        <taxon>Bacillales</taxon>
        <taxon>Paenibacillaceae</taxon>
        <taxon>Paenibacillus</taxon>
    </lineage>
</organism>
<evidence type="ECO:0000313" key="2">
    <source>
        <dbReference type="Proteomes" id="UP000564806"/>
    </source>
</evidence>
<dbReference type="Proteomes" id="UP000564806">
    <property type="component" value="Unassembled WGS sequence"/>
</dbReference>
<dbReference type="RefSeq" id="WP_175373321.1">
    <property type="nucleotide sequence ID" value="NZ_JABWCS010000216.1"/>
</dbReference>
<evidence type="ECO:0000313" key="1">
    <source>
        <dbReference type="EMBL" id="NUU62889.1"/>
    </source>
</evidence>
<dbReference type="AlphaFoldDB" id="A0A850ET73"/>
<name>A0A850ET73_9BACL</name>
<accession>A0A850ET73</accession>
<gene>
    <name evidence="1" type="ORF">HPT30_21300</name>
</gene>
<protein>
    <submittedName>
        <fullName evidence="1">Uncharacterized protein</fullName>
    </submittedName>
</protein>
<keyword evidence="2" id="KW-1185">Reference proteome</keyword>
<sequence>MVLIGATNGFRPSSTIADGYKYNFEINGTKVEIKWHSPDANAASRFPGSYSGSEWTSQIKIGNKLLGQDG</sequence>